<dbReference type="Pfam" id="PF08281">
    <property type="entry name" value="Sigma70_r4_2"/>
    <property type="match status" value="1"/>
</dbReference>
<feature type="domain" description="RNA polymerase sigma-70 region 2" evidence="6">
    <location>
        <begin position="34"/>
        <end position="100"/>
    </location>
</feature>
<evidence type="ECO:0008006" key="10">
    <source>
        <dbReference type="Google" id="ProtNLM"/>
    </source>
</evidence>
<dbReference type="RefSeq" id="WP_153532931.1">
    <property type="nucleotide sequence ID" value="NZ_WEGH01000002.1"/>
</dbReference>
<gene>
    <name evidence="8" type="ORF">ACRB68_28230</name>
</gene>
<accession>A0A7K0BUD5</accession>
<keyword evidence="4" id="KW-0238">DNA-binding</keyword>
<reference evidence="8 9" key="1">
    <citation type="submission" date="2019-10" db="EMBL/GenBank/DDBJ databases">
        <title>Actinomadura rubteroloni sp. nov. and Actinomadura macrotermitis sp. nov., isolated from the gut of fungus growing-termite Macrotermes natalensis.</title>
        <authorList>
            <person name="Benndorf R."/>
            <person name="Martin K."/>
            <person name="Kuefner M."/>
            <person name="De Beer W."/>
            <person name="Kaster A.-K."/>
            <person name="Vollmers J."/>
            <person name="Poulsen M."/>
            <person name="Beemelmanns C."/>
        </authorList>
    </citation>
    <scope>NUCLEOTIDE SEQUENCE [LARGE SCALE GENOMIC DNA]</scope>
    <source>
        <strain evidence="8 9">RB68</strain>
    </source>
</reference>
<evidence type="ECO:0000256" key="4">
    <source>
        <dbReference type="ARBA" id="ARBA00023125"/>
    </source>
</evidence>
<comment type="caution">
    <text evidence="8">The sequence shown here is derived from an EMBL/GenBank/DDBJ whole genome shotgun (WGS) entry which is preliminary data.</text>
</comment>
<dbReference type="SUPFAM" id="SSF88659">
    <property type="entry name" value="Sigma3 and sigma4 domains of RNA polymerase sigma factors"/>
    <property type="match status" value="1"/>
</dbReference>
<dbReference type="Pfam" id="PF04542">
    <property type="entry name" value="Sigma70_r2"/>
    <property type="match status" value="1"/>
</dbReference>
<dbReference type="GO" id="GO:0006352">
    <property type="term" value="P:DNA-templated transcription initiation"/>
    <property type="evidence" value="ECO:0007669"/>
    <property type="project" value="InterPro"/>
</dbReference>
<feature type="domain" description="RNA polymerase sigma factor 70 region 4 type 2" evidence="7">
    <location>
        <begin position="134"/>
        <end position="184"/>
    </location>
</feature>
<dbReference type="OrthoDB" id="5518337at2"/>
<dbReference type="EMBL" id="WEGH01000002">
    <property type="protein sequence ID" value="MQY04761.1"/>
    <property type="molecule type" value="Genomic_DNA"/>
</dbReference>
<dbReference type="InterPro" id="IPR013249">
    <property type="entry name" value="RNA_pol_sigma70_r4_t2"/>
</dbReference>
<dbReference type="GO" id="GO:0016987">
    <property type="term" value="F:sigma factor activity"/>
    <property type="evidence" value="ECO:0007669"/>
    <property type="project" value="UniProtKB-KW"/>
</dbReference>
<dbReference type="PANTHER" id="PTHR43133:SF8">
    <property type="entry name" value="RNA POLYMERASE SIGMA FACTOR HI_1459-RELATED"/>
    <property type="match status" value="1"/>
</dbReference>
<keyword evidence="5" id="KW-0804">Transcription</keyword>
<keyword evidence="3" id="KW-0731">Sigma factor</keyword>
<evidence type="ECO:0000313" key="9">
    <source>
        <dbReference type="Proteomes" id="UP000487268"/>
    </source>
</evidence>
<organism evidence="8 9">
    <name type="scientific">Actinomadura macrotermitis</name>
    <dbReference type="NCBI Taxonomy" id="2585200"/>
    <lineage>
        <taxon>Bacteria</taxon>
        <taxon>Bacillati</taxon>
        <taxon>Actinomycetota</taxon>
        <taxon>Actinomycetes</taxon>
        <taxon>Streptosporangiales</taxon>
        <taxon>Thermomonosporaceae</taxon>
        <taxon>Actinomadura</taxon>
    </lineage>
</organism>
<dbReference type="Gene3D" id="1.10.1740.10">
    <property type="match status" value="1"/>
</dbReference>
<evidence type="ECO:0000256" key="1">
    <source>
        <dbReference type="ARBA" id="ARBA00010641"/>
    </source>
</evidence>
<dbReference type="GO" id="GO:0003677">
    <property type="term" value="F:DNA binding"/>
    <property type="evidence" value="ECO:0007669"/>
    <property type="project" value="UniProtKB-KW"/>
</dbReference>
<evidence type="ECO:0000313" key="8">
    <source>
        <dbReference type="EMBL" id="MQY04761.1"/>
    </source>
</evidence>
<dbReference type="InterPro" id="IPR013324">
    <property type="entry name" value="RNA_pol_sigma_r3/r4-like"/>
</dbReference>
<dbReference type="InterPro" id="IPR036388">
    <property type="entry name" value="WH-like_DNA-bd_sf"/>
</dbReference>
<proteinExistence type="inferred from homology"/>
<dbReference type="Gene3D" id="1.10.10.10">
    <property type="entry name" value="Winged helix-like DNA-binding domain superfamily/Winged helix DNA-binding domain"/>
    <property type="match status" value="1"/>
</dbReference>
<comment type="similarity">
    <text evidence="1">Belongs to the sigma-70 factor family. ECF subfamily.</text>
</comment>
<dbReference type="NCBIfam" id="TIGR02937">
    <property type="entry name" value="sigma70-ECF"/>
    <property type="match status" value="1"/>
</dbReference>
<protein>
    <recommendedName>
        <fullName evidence="10">RNA polymerase sigma factor</fullName>
    </recommendedName>
</protein>
<dbReference type="Proteomes" id="UP000487268">
    <property type="component" value="Unassembled WGS sequence"/>
</dbReference>
<evidence type="ECO:0000259" key="6">
    <source>
        <dbReference type="Pfam" id="PF04542"/>
    </source>
</evidence>
<dbReference type="InterPro" id="IPR039425">
    <property type="entry name" value="RNA_pol_sigma-70-like"/>
</dbReference>
<evidence type="ECO:0000256" key="2">
    <source>
        <dbReference type="ARBA" id="ARBA00023015"/>
    </source>
</evidence>
<dbReference type="CDD" id="cd06171">
    <property type="entry name" value="Sigma70_r4"/>
    <property type="match status" value="1"/>
</dbReference>
<dbReference type="PANTHER" id="PTHR43133">
    <property type="entry name" value="RNA POLYMERASE ECF-TYPE SIGMA FACTO"/>
    <property type="match status" value="1"/>
</dbReference>
<keyword evidence="9" id="KW-1185">Reference proteome</keyword>
<name>A0A7K0BUD5_9ACTN</name>
<evidence type="ECO:0000256" key="3">
    <source>
        <dbReference type="ARBA" id="ARBA00023082"/>
    </source>
</evidence>
<dbReference type="AlphaFoldDB" id="A0A7K0BUD5"/>
<keyword evidence="2" id="KW-0805">Transcription regulation</keyword>
<dbReference type="SUPFAM" id="SSF88946">
    <property type="entry name" value="Sigma2 domain of RNA polymerase sigma factors"/>
    <property type="match status" value="1"/>
</dbReference>
<dbReference type="InterPro" id="IPR014284">
    <property type="entry name" value="RNA_pol_sigma-70_dom"/>
</dbReference>
<sequence length="202" mass="22272">MDVSHASDSAASPPQDAALIAESWHEPERFAEIFHRYYKEIHGYVTRRVGPDAADDIAAETFLAAFRQRRRFDPDRGSVRPWLYGIATNLIGLHRRAEKRFYRALAKTPTLNAVESHEERAADRVSAVSTGGALAGALARLSPGDRDVLLLIALADLTYEEVAQAMGLKYGTVASRLNRARRKLRESLGGTNPTLTTEESPA</sequence>
<evidence type="ECO:0000256" key="5">
    <source>
        <dbReference type="ARBA" id="ARBA00023163"/>
    </source>
</evidence>
<dbReference type="InterPro" id="IPR007627">
    <property type="entry name" value="RNA_pol_sigma70_r2"/>
</dbReference>
<evidence type="ECO:0000259" key="7">
    <source>
        <dbReference type="Pfam" id="PF08281"/>
    </source>
</evidence>
<dbReference type="InterPro" id="IPR013325">
    <property type="entry name" value="RNA_pol_sigma_r2"/>
</dbReference>